<sequence length="113" mass="13371">MQFIDKLKPPTDSKDVYVYLKNKYFILKKFYVAKSQQFVSIFHSIFTKKKISYSTNNTINLAGLLFNQAPAPLNEIQKKILNYILFSFFSRRISKKNRTIILHLGENMVRCRL</sequence>
<gene>
    <name evidence="1" type="ORF">SAMN05192553_1102</name>
</gene>
<evidence type="ECO:0000313" key="1">
    <source>
        <dbReference type="EMBL" id="SEJ72938.1"/>
    </source>
</evidence>
<evidence type="ECO:0000313" key="2">
    <source>
        <dbReference type="Proteomes" id="UP000199403"/>
    </source>
</evidence>
<reference evidence="2" key="1">
    <citation type="submission" date="2016-10" db="EMBL/GenBank/DDBJ databases">
        <authorList>
            <person name="Varghese N."/>
            <person name="Submissions S."/>
        </authorList>
    </citation>
    <scope>NUCLEOTIDE SEQUENCE [LARGE SCALE GENOMIC DNA]</scope>
    <source>
        <strain evidence="2">IBRC-M 10761</strain>
    </source>
</reference>
<accession>A0A1H7B690</accession>
<dbReference type="EMBL" id="FNZH01000010">
    <property type="protein sequence ID" value="SEJ72938.1"/>
    <property type="molecule type" value="Genomic_DNA"/>
</dbReference>
<proteinExistence type="predicted"/>
<dbReference type="Proteomes" id="UP000199403">
    <property type="component" value="Unassembled WGS sequence"/>
</dbReference>
<protein>
    <submittedName>
        <fullName evidence="1">Uncharacterized protein</fullName>
    </submittedName>
</protein>
<organism evidence="1 2">
    <name type="scientific">Cyclobacterium xiamenense</name>
    <dbReference type="NCBI Taxonomy" id="1297121"/>
    <lineage>
        <taxon>Bacteria</taxon>
        <taxon>Pseudomonadati</taxon>
        <taxon>Bacteroidota</taxon>
        <taxon>Cytophagia</taxon>
        <taxon>Cytophagales</taxon>
        <taxon>Cyclobacteriaceae</taxon>
        <taxon>Cyclobacterium</taxon>
    </lineage>
</organism>
<dbReference type="AlphaFoldDB" id="A0A1H7B690"/>
<name>A0A1H7B690_9BACT</name>
<keyword evidence="2" id="KW-1185">Reference proteome</keyword>